<accession>A0A4Q0VQM1</accession>
<dbReference type="RefSeq" id="WP_129079767.1">
    <property type="nucleotide sequence ID" value="NZ_QOUX01000046.1"/>
</dbReference>
<evidence type="ECO:0000313" key="3">
    <source>
        <dbReference type="Proteomes" id="UP000290649"/>
    </source>
</evidence>
<keyword evidence="1" id="KW-1133">Transmembrane helix</keyword>
<keyword evidence="3" id="KW-1185">Reference proteome</keyword>
<gene>
    <name evidence="2" type="ORF">DS745_18980</name>
</gene>
<sequence length="201" mass="23105">MLVDINLLPQKPKRSLKAIIITATILATALVFFISGYFIYDSKKMSLATIQNETEMVIKLREIAEQANLEEAPTDILVELQDKIEWIESQHISTVYLLNHFVSLLPQRGFFMNYQYNDQGTVSVTIQFDSPREAAAYLSRLNESTYVGKATLQQLSVSEVTDEREDQELEERFRYLPRYIGNFTIDVNREAIKIKDDKGGN</sequence>
<comment type="caution">
    <text evidence="2">The sequence shown here is derived from an EMBL/GenBank/DDBJ whole genome shotgun (WGS) entry which is preliminary data.</text>
</comment>
<dbReference type="AlphaFoldDB" id="A0A4Q0VQM1"/>
<proteinExistence type="predicted"/>
<protein>
    <recommendedName>
        <fullName evidence="4">Fimbrial assembly protein</fullName>
    </recommendedName>
</protein>
<dbReference type="EMBL" id="QOUX01000046">
    <property type="protein sequence ID" value="RXI98411.1"/>
    <property type="molecule type" value="Genomic_DNA"/>
</dbReference>
<reference evidence="2 3" key="1">
    <citation type="journal article" date="2019" name="Int. J. Syst. Evol. Microbiol.">
        <title>Anaerobacillus alkaliphilus sp. nov., a novel alkaliphilic and moderately halophilic bacterium.</title>
        <authorList>
            <person name="Borsodi A.K."/>
            <person name="Aszalos J.M."/>
            <person name="Bihari P."/>
            <person name="Nagy I."/>
            <person name="Schumann P."/>
            <person name="Sproer C."/>
            <person name="Kovacs A.L."/>
            <person name="Boka K."/>
            <person name="Dobosy P."/>
            <person name="Ovari M."/>
            <person name="Szili-Kovacs T."/>
            <person name="Toth E."/>
        </authorList>
    </citation>
    <scope>NUCLEOTIDE SEQUENCE [LARGE SCALE GENOMIC DNA]</scope>
    <source>
        <strain evidence="2 3">B16-10</strain>
    </source>
</reference>
<evidence type="ECO:0008006" key="4">
    <source>
        <dbReference type="Google" id="ProtNLM"/>
    </source>
</evidence>
<dbReference type="OrthoDB" id="2971140at2"/>
<feature type="transmembrane region" description="Helical" evidence="1">
    <location>
        <begin position="18"/>
        <end position="40"/>
    </location>
</feature>
<name>A0A4Q0VQM1_9BACI</name>
<evidence type="ECO:0000313" key="2">
    <source>
        <dbReference type="EMBL" id="RXI98411.1"/>
    </source>
</evidence>
<organism evidence="2 3">
    <name type="scientific">Anaerobacillus alkaliphilus</name>
    <dbReference type="NCBI Taxonomy" id="1548597"/>
    <lineage>
        <taxon>Bacteria</taxon>
        <taxon>Bacillati</taxon>
        <taxon>Bacillota</taxon>
        <taxon>Bacilli</taxon>
        <taxon>Bacillales</taxon>
        <taxon>Bacillaceae</taxon>
        <taxon>Anaerobacillus</taxon>
    </lineage>
</organism>
<keyword evidence="1" id="KW-0472">Membrane</keyword>
<dbReference type="Proteomes" id="UP000290649">
    <property type="component" value="Unassembled WGS sequence"/>
</dbReference>
<keyword evidence="1" id="KW-0812">Transmembrane</keyword>
<evidence type="ECO:0000256" key="1">
    <source>
        <dbReference type="SAM" id="Phobius"/>
    </source>
</evidence>